<name>A0A0B6RQP0_BURPL</name>
<dbReference type="HOGENOM" id="CLU_112821_0_0_4"/>
<dbReference type="Pfam" id="PF05076">
    <property type="entry name" value="SUFU"/>
    <property type="match status" value="1"/>
</dbReference>
<dbReference type="KEGG" id="bpla:bpln_1g30940"/>
<proteinExistence type="predicted"/>
<reference evidence="3" key="1">
    <citation type="submission" date="2011-03" db="EMBL/GenBank/DDBJ databases">
        <authorList>
            <person name="Voget S."/>
            <person name="Streit W.R."/>
            <person name="Jaeger K.E."/>
            <person name="Daniel R."/>
        </authorList>
    </citation>
    <scope>NUCLEOTIDE SEQUENCE [LARGE SCALE GENOMIC DNA]</scope>
    <source>
        <strain evidence="3">PG1</strain>
    </source>
</reference>
<evidence type="ECO:0000313" key="3">
    <source>
        <dbReference type="Proteomes" id="UP000031838"/>
    </source>
</evidence>
<feature type="domain" description="Suppressor of fused-like" evidence="1">
    <location>
        <begin position="39"/>
        <end position="193"/>
    </location>
</feature>
<dbReference type="InterPro" id="IPR020941">
    <property type="entry name" value="SUFU-like_domain"/>
</dbReference>
<gene>
    <name evidence="2" type="ORF">BGL_1c31920</name>
</gene>
<sequence>MVPEANEAARQAARQAIARHVMTLFDGMPKSRPFTRDARELAVLSVADAPDEEVVSYSTAGLCEVALDTGGFDTRIELCGAMPDDVAHWPEILAAAAFELAAAASPVRPGVVVRDVVARFHPKTTVPHLYLSIPFIWNDGEFPECRVDDTRINWLQCFPVSDDEARLAGELGADGFESRLDEADIDTYDLRRKSL</sequence>
<evidence type="ECO:0000259" key="1">
    <source>
        <dbReference type="Pfam" id="PF05076"/>
    </source>
</evidence>
<evidence type="ECO:0000313" key="2">
    <source>
        <dbReference type="EMBL" id="AJK47667.1"/>
    </source>
</evidence>
<accession>A0A0B6RQP0</accession>
<organism evidence="2 3">
    <name type="scientific">Burkholderia plantarii</name>
    <dbReference type="NCBI Taxonomy" id="41899"/>
    <lineage>
        <taxon>Bacteria</taxon>
        <taxon>Pseudomonadati</taxon>
        <taxon>Pseudomonadota</taxon>
        <taxon>Betaproteobacteria</taxon>
        <taxon>Burkholderiales</taxon>
        <taxon>Burkholderiaceae</taxon>
        <taxon>Burkholderia</taxon>
    </lineage>
</organism>
<protein>
    <recommendedName>
        <fullName evidence="1">Suppressor of fused-like domain-containing protein</fullName>
    </recommendedName>
</protein>
<dbReference type="KEGG" id="bgp:BGL_1c31920"/>
<dbReference type="EMBL" id="CP002580">
    <property type="protein sequence ID" value="AJK47667.1"/>
    <property type="molecule type" value="Genomic_DNA"/>
</dbReference>
<reference evidence="2 3" key="2">
    <citation type="journal article" date="2016" name="Appl. Microbiol. Biotechnol.">
        <title>Mutations improving production and secretion of extracellular lipase by Burkholderia glumae PG1.</title>
        <authorList>
            <person name="Knapp A."/>
            <person name="Voget S."/>
            <person name="Gao R."/>
            <person name="Zaburannyi N."/>
            <person name="Krysciak D."/>
            <person name="Breuer M."/>
            <person name="Hauer B."/>
            <person name="Streit W.R."/>
            <person name="Muller R."/>
            <person name="Daniel R."/>
            <person name="Jaeger K.E."/>
        </authorList>
    </citation>
    <scope>NUCLEOTIDE SEQUENCE [LARGE SCALE GENOMIC DNA]</scope>
    <source>
        <strain evidence="2 3">PG1</strain>
    </source>
</reference>
<keyword evidence="3" id="KW-1185">Reference proteome</keyword>
<dbReference type="AlphaFoldDB" id="A0A0B6RQP0"/>
<dbReference type="RefSeq" id="WP_080937299.1">
    <property type="nucleotide sequence ID" value="NZ_BSTO01000025.1"/>
</dbReference>
<dbReference type="Proteomes" id="UP000031838">
    <property type="component" value="Chromosome 1"/>
</dbReference>